<dbReference type="AlphaFoldDB" id="A0A7X6N2H3"/>
<keyword evidence="3" id="KW-1185">Reference proteome</keyword>
<dbReference type="PANTHER" id="PTHR42160">
    <property type="entry name" value="URACIL-DNA GLYCOSYLASE SUPERFAMILY PROTEIN"/>
    <property type="match status" value="1"/>
</dbReference>
<evidence type="ECO:0000313" key="2">
    <source>
        <dbReference type="EMBL" id="NKZ24112.1"/>
    </source>
</evidence>
<proteinExistence type="predicted"/>
<dbReference type="RefSeq" id="WP_168721905.1">
    <property type="nucleotide sequence ID" value="NZ_JAAXPN010000003.1"/>
</dbReference>
<reference evidence="2 3" key="1">
    <citation type="submission" date="2020-04" db="EMBL/GenBank/DDBJ databases">
        <title>MicrobeNet Type strains.</title>
        <authorList>
            <person name="Nicholson A.C."/>
        </authorList>
    </citation>
    <scope>NUCLEOTIDE SEQUENCE [LARGE SCALE GENOMIC DNA]</scope>
    <source>
        <strain evidence="2 3">CCUG 61472</strain>
    </source>
</reference>
<dbReference type="InterPro" id="IPR005122">
    <property type="entry name" value="Uracil-DNA_glycosylase-like"/>
</dbReference>
<dbReference type="Proteomes" id="UP000549765">
    <property type="component" value="Unassembled WGS sequence"/>
</dbReference>
<organism evidence="2 3">
    <name type="scientific">Periweissella fabalis</name>
    <dbReference type="NCBI Taxonomy" id="1070421"/>
    <lineage>
        <taxon>Bacteria</taxon>
        <taxon>Bacillati</taxon>
        <taxon>Bacillota</taxon>
        <taxon>Bacilli</taxon>
        <taxon>Lactobacillales</taxon>
        <taxon>Lactobacillaceae</taxon>
        <taxon>Periweissella</taxon>
    </lineage>
</organism>
<dbReference type="SMART" id="SM00987">
    <property type="entry name" value="UreE_C"/>
    <property type="match status" value="1"/>
</dbReference>
<dbReference type="CDD" id="cd10033">
    <property type="entry name" value="UDG_like"/>
    <property type="match status" value="1"/>
</dbReference>
<gene>
    <name evidence="2" type="ORF">HF964_04730</name>
</gene>
<name>A0A7X6N2H3_9LACO</name>
<evidence type="ECO:0000259" key="1">
    <source>
        <dbReference type="SMART" id="SM00986"/>
    </source>
</evidence>
<feature type="domain" description="Uracil-DNA glycosylase-like" evidence="1">
    <location>
        <begin position="28"/>
        <end position="185"/>
    </location>
</feature>
<dbReference type="SUPFAM" id="SSF52141">
    <property type="entry name" value="Uracil-DNA glycosylase-like"/>
    <property type="match status" value="1"/>
</dbReference>
<evidence type="ECO:0000313" key="3">
    <source>
        <dbReference type="Proteomes" id="UP000549765"/>
    </source>
</evidence>
<protein>
    <submittedName>
        <fullName evidence="2">Uracil-DNA glycosylase family protein</fullName>
    </submittedName>
</protein>
<dbReference type="InterPro" id="IPR036895">
    <property type="entry name" value="Uracil-DNA_glycosylase-like_sf"/>
</dbReference>
<dbReference type="EMBL" id="JAAXPN010000003">
    <property type="protein sequence ID" value="NKZ24112.1"/>
    <property type="molecule type" value="Genomic_DNA"/>
</dbReference>
<dbReference type="SMART" id="SM00986">
    <property type="entry name" value="UDG"/>
    <property type="match status" value="1"/>
</dbReference>
<dbReference type="Gene3D" id="3.40.470.10">
    <property type="entry name" value="Uracil-DNA glycosylase-like domain"/>
    <property type="match status" value="1"/>
</dbReference>
<comment type="caution">
    <text evidence="2">The sequence shown here is derived from an EMBL/GenBank/DDBJ whole genome shotgun (WGS) entry which is preliminary data.</text>
</comment>
<dbReference type="PANTHER" id="PTHR42160:SF1">
    <property type="entry name" value="URACIL-DNA GLYCOSYLASE SUPERFAMILY PROTEIN"/>
    <property type="match status" value="1"/>
</dbReference>
<dbReference type="InterPro" id="IPR047124">
    <property type="entry name" value="HI_0220.2"/>
</dbReference>
<dbReference type="Pfam" id="PF03167">
    <property type="entry name" value="UDG"/>
    <property type="match status" value="1"/>
</dbReference>
<accession>A0A7X6N2H3</accession>
<sequence>MNKFDDIFMAIKNDAENQLYTQAGIDPLYFVNPAAEIIIIGQAPGKKAQASQIVWHDQSGQRLRQWLAVSDDEFYHSGKFAILPMDFYFPGKGNSGDRPPRKNFAAKWHPQLIALMPQVRLIILVGTYAQKYYLHLNSKQTLTQVVRDYAKYQPKYFPIVHPSPMNQRWLKKNPWFEMDVIPNLQKLVRNILGD</sequence>